<keyword evidence="2" id="KW-0812">Transmembrane</keyword>
<feature type="region of interest" description="Disordered" evidence="1">
    <location>
        <begin position="1"/>
        <end position="68"/>
    </location>
</feature>
<proteinExistence type="predicted"/>
<dbReference type="PANTHER" id="PTHR35394">
    <property type="entry name" value="DUF3176 DOMAIN-CONTAINING PROTEIN"/>
    <property type="match status" value="1"/>
</dbReference>
<dbReference type="Pfam" id="PF11374">
    <property type="entry name" value="DUF3176"/>
    <property type="match status" value="1"/>
</dbReference>
<organism evidence="3 4">
    <name type="scientific">Sporothrix stenoceras</name>
    <dbReference type="NCBI Taxonomy" id="5173"/>
    <lineage>
        <taxon>Eukaryota</taxon>
        <taxon>Fungi</taxon>
        <taxon>Dikarya</taxon>
        <taxon>Ascomycota</taxon>
        <taxon>Pezizomycotina</taxon>
        <taxon>Sordariomycetes</taxon>
        <taxon>Sordariomycetidae</taxon>
        <taxon>Ophiostomatales</taxon>
        <taxon>Ophiostomataceae</taxon>
        <taxon>Sporothrix</taxon>
    </lineage>
</organism>
<sequence>MSLHNQIPMSSPVESVSMEHLQPATPSLHQDEEHEEQDQHPYKPPPRYEYARISNNAPTAPQPMRGPEGAKMPFAQRIWMWELCASLFSIACVGGITAFLILIDNMPLEHWQRYGGKIAHYVSPTFVTSLLSTVGQSSCMLALAEILSQLKWEHFAGPAAQPLSDLQMFDRASRGPFGALQFLFNRKHKRILVFFACVAMALALIMDPFVQLVFSFPVRKSAIYTTLGEVVKAPPLRSTMVYDSRRLASHNGQCYGPGQIDSQLQAAIVAPIWNSMRSPNVSCSYDLCEWPGITTLGICSDYSWPRIDQQCAVNMVDGNTGAYSIVCNTTVIDDYYRQNQKNFTAVFETTTASNGSDPVSHQPMWNSSVVINTNTTSSPSVKLATVLSIQYELGLPWQDYIWTDGRLGSSPSKPVLDPQFPDPNAQVVYLSLCARTYDFPSYANSTAYVADLSLGWYSEDWPLNVSLSSSVPPATVSNKEVSFINLTPNEPIHPNATSYTLPNPTFQINQCDYQNLAEYLADLFTTEYTETNATADPTAPMTQTVKSEIGRALYENGRNLQTLMKSIADSMTDVIRNSAQSTAVDGTGYNSVTFISVTWYFVALPWLVVVLTFILLVGTITNSGGDALPTWKSSNAAMLFHGLVGWDGAETTATNPVQLSAQAENMRARIGHDENGRRAFVRE</sequence>
<evidence type="ECO:0000256" key="2">
    <source>
        <dbReference type="SAM" id="Phobius"/>
    </source>
</evidence>
<reference evidence="3 4" key="1">
    <citation type="journal article" date="2024" name="IMA Fungus">
        <title>IMA Genome - F19 : A genome assembly and annotation guide to empower mycologists, including annotated draft genome sequences of Ceratocystis pirilliformis, Diaporthe australafricana, Fusarium ophioides, Paecilomyces lecythidis, and Sporothrix stenoceras.</title>
        <authorList>
            <person name="Aylward J."/>
            <person name="Wilson A.M."/>
            <person name="Visagie C.M."/>
            <person name="Spraker J."/>
            <person name="Barnes I."/>
            <person name="Buitendag C."/>
            <person name="Ceriani C."/>
            <person name="Del Mar Angel L."/>
            <person name="du Plessis D."/>
            <person name="Fuchs T."/>
            <person name="Gasser K."/>
            <person name="Kramer D."/>
            <person name="Li W."/>
            <person name="Munsamy K."/>
            <person name="Piso A."/>
            <person name="Price J.L."/>
            <person name="Sonnekus B."/>
            <person name="Thomas C."/>
            <person name="van der Nest A."/>
            <person name="van Dijk A."/>
            <person name="van Heerden A."/>
            <person name="van Vuuren N."/>
            <person name="Yilmaz N."/>
            <person name="Duong T.A."/>
            <person name="van der Merwe N.A."/>
            <person name="Wingfield M.J."/>
            <person name="Wingfield B.D."/>
        </authorList>
    </citation>
    <scope>NUCLEOTIDE SEQUENCE [LARGE SCALE GENOMIC DNA]</scope>
    <source>
        <strain evidence="3 4">CMW 5346</strain>
    </source>
</reference>
<dbReference type="InterPro" id="IPR021514">
    <property type="entry name" value="DUF3176"/>
</dbReference>
<dbReference type="Proteomes" id="UP001583186">
    <property type="component" value="Unassembled WGS sequence"/>
</dbReference>
<accession>A0ABR3YZJ3</accession>
<keyword evidence="2" id="KW-1133">Transmembrane helix</keyword>
<evidence type="ECO:0008006" key="5">
    <source>
        <dbReference type="Google" id="ProtNLM"/>
    </source>
</evidence>
<feature type="transmembrane region" description="Helical" evidence="2">
    <location>
        <begin position="597"/>
        <end position="617"/>
    </location>
</feature>
<feature type="compositionally biased region" description="Basic and acidic residues" evidence="1">
    <location>
        <begin position="29"/>
        <end position="41"/>
    </location>
</feature>
<evidence type="ECO:0000313" key="4">
    <source>
        <dbReference type="Proteomes" id="UP001583186"/>
    </source>
</evidence>
<keyword evidence="4" id="KW-1185">Reference proteome</keyword>
<dbReference type="PANTHER" id="PTHR35394:SF5">
    <property type="entry name" value="DUF3176 DOMAIN-CONTAINING PROTEIN"/>
    <property type="match status" value="1"/>
</dbReference>
<feature type="transmembrane region" description="Helical" evidence="2">
    <location>
        <begin position="191"/>
        <end position="214"/>
    </location>
</feature>
<keyword evidence="2" id="KW-0472">Membrane</keyword>
<dbReference type="EMBL" id="JAWCUI010000038">
    <property type="protein sequence ID" value="KAL1893337.1"/>
    <property type="molecule type" value="Genomic_DNA"/>
</dbReference>
<protein>
    <recommendedName>
        <fullName evidence="5">Arginase family protein</fullName>
    </recommendedName>
</protein>
<evidence type="ECO:0000256" key="1">
    <source>
        <dbReference type="SAM" id="MobiDB-lite"/>
    </source>
</evidence>
<evidence type="ECO:0000313" key="3">
    <source>
        <dbReference type="EMBL" id="KAL1893337.1"/>
    </source>
</evidence>
<feature type="transmembrane region" description="Helical" evidence="2">
    <location>
        <begin position="78"/>
        <end position="103"/>
    </location>
</feature>
<name>A0ABR3YZJ3_9PEZI</name>
<comment type="caution">
    <text evidence="3">The sequence shown here is derived from an EMBL/GenBank/DDBJ whole genome shotgun (WGS) entry which is preliminary data.</text>
</comment>
<gene>
    <name evidence="3" type="ORF">Sste5346_006515</name>
</gene>
<feature type="compositionally biased region" description="Polar residues" evidence="1">
    <location>
        <begin position="1"/>
        <end position="14"/>
    </location>
</feature>